<evidence type="ECO:0000256" key="4">
    <source>
        <dbReference type="ARBA" id="ARBA00022475"/>
    </source>
</evidence>
<dbReference type="Pfam" id="PF07690">
    <property type="entry name" value="MFS_1"/>
    <property type="match status" value="1"/>
</dbReference>
<gene>
    <name evidence="10" type="ORF">KDK_56060</name>
</gene>
<keyword evidence="7 8" id="KW-0472">Membrane</keyword>
<dbReference type="PRINTS" id="PR01036">
    <property type="entry name" value="TCRTETB"/>
</dbReference>
<feature type="transmembrane region" description="Helical" evidence="8">
    <location>
        <begin position="111"/>
        <end position="133"/>
    </location>
</feature>
<comment type="caution">
    <text evidence="10">The sequence shown here is derived from an EMBL/GenBank/DDBJ whole genome shotgun (WGS) entry which is preliminary data.</text>
</comment>
<keyword evidence="11" id="KW-1185">Reference proteome</keyword>
<feature type="transmembrane region" description="Helical" evidence="8">
    <location>
        <begin position="467"/>
        <end position="485"/>
    </location>
</feature>
<name>A0A402ART0_9CHLR</name>
<keyword evidence="4" id="KW-1003">Cell membrane</keyword>
<dbReference type="CDD" id="cd17503">
    <property type="entry name" value="MFS_LmrB_MDR_like"/>
    <property type="match status" value="1"/>
</dbReference>
<dbReference type="PANTHER" id="PTHR42718">
    <property type="entry name" value="MAJOR FACILITATOR SUPERFAMILY MULTIDRUG TRANSPORTER MFSC"/>
    <property type="match status" value="1"/>
</dbReference>
<dbReference type="PANTHER" id="PTHR42718:SF9">
    <property type="entry name" value="MAJOR FACILITATOR SUPERFAMILY MULTIDRUG TRANSPORTER MFSC"/>
    <property type="match status" value="1"/>
</dbReference>
<feature type="transmembrane region" description="Helical" evidence="8">
    <location>
        <begin position="338"/>
        <end position="356"/>
    </location>
</feature>
<dbReference type="GO" id="GO:0022857">
    <property type="term" value="F:transmembrane transporter activity"/>
    <property type="evidence" value="ECO:0007669"/>
    <property type="project" value="InterPro"/>
</dbReference>
<dbReference type="SUPFAM" id="SSF103473">
    <property type="entry name" value="MFS general substrate transporter"/>
    <property type="match status" value="1"/>
</dbReference>
<dbReference type="RefSeq" id="WP_126553714.1">
    <property type="nucleotide sequence ID" value="NZ_BIFS01000001.1"/>
</dbReference>
<comment type="similarity">
    <text evidence="2">Belongs to the major facilitator superfamily. EmrB family.</text>
</comment>
<dbReference type="PROSITE" id="PS50850">
    <property type="entry name" value="MFS"/>
    <property type="match status" value="1"/>
</dbReference>
<feature type="transmembrane region" description="Helical" evidence="8">
    <location>
        <begin position="205"/>
        <end position="224"/>
    </location>
</feature>
<feature type="transmembrane region" description="Helical" evidence="8">
    <location>
        <begin position="145"/>
        <end position="166"/>
    </location>
</feature>
<dbReference type="InterPro" id="IPR020846">
    <property type="entry name" value="MFS_dom"/>
</dbReference>
<evidence type="ECO:0000256" key="5">
    <source>
        <dbReference type="ARBA" id="ARBA00022692"/>
    </source>
</evidence>
<evidence type="ECO:0000256" key="3">
    <source>
        <dbReference type="ARBA" id="ARBA00022448"/>
    </source>
</evidence>
<dbReference type="InterPro" id="IPR011701">
    <property type="entry name" value="MFS"/>
</dbReference>
<feature type="transmembrane region" description="Helical" evidence="8">
    <location>
        <begin position="18"/>
        <end position="42"/>
    </location>
</feature>
<dbReference type="Gene3D" id="1.20.1720.10">
    <property type="entry name" value="Multidrug resistance protein D"/>
    <property type="match status" value="1"/>
</dbReference>
<keyword evidence="6 8" id="KW-1133">Transmembrane helix</keyword>
<organism evidence="10 11">
    <name type="scientific">Dictyobacter kobayashii</name>
    <dbReference type="NCBI Taxonomy" id="2014872"/>
    <lineage>
        <taxon>Bacteria</taxon>
        <taxon>Bacillati</taxon>
        <taxon>Chloroflexota</taxon>
        <taxon>Ktedonobacteria</taxon>
        <taxon>Ktedonobacterales</taxon>
        <taxon>Dictyobacteraceae</taxon>
        <taxon>Dictyobacter</taxon>
    </lineage>
</organism>
<reference evidence="11" key="1">
    <citation type="submission" date="2018-12" db="EMBL/GenBank/DDBJ databases">
        <title>Tengunoibacter tsumagoiensis gen. nov., sp. nov., Dictyobacter kobayashii sp. nov., D. alpinus sp. nov., and D. joshuensis sp. nov. and description of Dictyobacteraceae fam. nov. within the order Ktedonobacterales isolated from Tengu-no-mugimeshi.</title>
        <authorList>
            <person name="Wang C.M."/>
            <person name="Zheng Y."/>
            <person name="Sakai Y."/>
            <person name="Toyoda A."/>
            <person name="Minakuchi Y."/>
            <person name="Abe K."/>
            <person name="Yokota A."/>
            <person name="Yabe S."/>
        </authorList>
    </citation>
    <scope>NUCLEOTIDE SEQUENCE [LARGE SCALE GENOMIC DNA]</scope>
    <source>
        <strain evidence="11">Uno11</strain>
    </source>
</reference>
<evidence type="ECO:0000256" key="8">
    <source>
        <dbReference type="SAM" id="Phobius"/>
    </source>
</evidence>
<dbReference type="NCBIfam" id="TIGR00711">
    <property type="entry name" value="efflux_EmrB"/>
    <property type="match status" value="1"/>
</dbReference>
<keyword evidence="3" id="KW-0813">Transport</keyword>
<dbReference type="InterPro" id="IPR004638">
    <property type="entry name" value="EmrB-like"/>
</dbReference>
<evidence type="ECO:0000256" key="1">
    <source>
        <dbReference type="ARBA" id="ARBA00004651"/>
    </source>
</evidence>
<dbReference type="OrthoDB" id="9812221at2"/>
<evidence type="ECO:0000259" key="9">
    <source>
        <dbReference type="PROSITE" id="PS50850"/>
    </source>
</evidence>
<dbReference type="InterPro" id="IPR036259">
    <property type="entry name" value="MFS_trans_sf"/>
</dbReference>
<sequence>MAFPPHTTITRQRLPYKWIVILVVVFGAFMTILDQTIVNIALPRLQTAFHAPLSIVQWSITAYILTQGVMTPTTAFFVNHLGAKRFYVLALAIFTLGSALCGLAWSLPALIIFRILQGIGGAFLYPVAITLVYREFPPQQRGTASAALGVASLLAPAIGPTLGGYLVTYSDWPYIFFINVPLGIIGIILGIWLLREVRPEAPTRFDLAGFVLAASGLTAFLYALSDASTAGWGSLLIVSLLVAGLLLLCTFVLTELRRARRGDAVLLDLRLFTNSPFIFSNIASALITFVFFGGLFLFPIYLQNLRGLSALQSGLLLLPQAFASIIVALIGGRLVDRFGARPVVIPGMLIMAFTLWQSADLQLTTSFWWLGGLYLLRGVALGLIIQPLNASALQDMRPHQFAQASSLYNVIRFVSTSLGVAILATLVQSQAKLHTNEIIKQALRTHSSPIVMSIIGNRALMQALQDAFWLSVVVALGGVLAGMFIRSQRVHDLSEEEKIALRSAAVLE</sequence>
<dbReference type="GO" id="GO:0005886">
    <property type="term" value="C:plasma membrane"/>
    <property type="evidence" value="ECO:0007669"/>
    <property type="project" value="UniProtKB-SubCell"/>
</dbReference>
<protein>
    <submittedName>
        <fullName evidence="10">MFS transporter</fullName>
    </submittedName>
</protein>
<feature type="transmembrane region" description="Helical" evidence="8">
    <location>
        <begin position="277"/>
        <end position="302"/>
    </location>
</feature>
<dbReference type="AlphaFoldDB" id="A0A402ART0"/>
<evidence type="ECO:0000256" key="7">
    <source>
        <dbReference type="ARBA" id="ARBA00023136"/>
    </source>
</evidence>
<dbReference type="EMBL" id="BIFS01000001">
    <property type="protein sequence ID" value="GCE21806.1"/>
    <property type="molecule type" value="Genomic_DNA"/>
</dbReference>
<evidence type="ECO:0000313" key="11">
    <source>
        <dbReference type="Proteomes" id="UP000287188"/>
    </source>
</evidence>
<feature type="transmembrane region" description="Helical" evidence="8">
    <location>
        <begin position="368"/>
        <end position="385"/>
    </location>
</feature>
<feature type="transmembrane region" description="Helical" evidence="8">
    <location>
        <begin position="406"/>
        <end position="427"/>
    </location>
</feature>
<feature type="domain" description="Major facilitator superfamily (MFS) profile" evidence="9">
    <location>
        <begin position="20"/>
        <end position="490"/>
    </location>
</feature>
<feature type="transmembrane region" description="Helical" evidence="8">
    <location>
        <begin position="230"/>
        <end position="256"/>
    </location>
</feature>
<feature type="transmembrane region" description="Helical" evidence="8">
    <location>
        <begin position="86"/>
        <end position="105"/>
    </location>
</feature>
<dbReference type="Proteomes" id="UP000287188">
    <property type="component" value="Unassembled WGS sequence"/>
</dbReference>
<evidence type="ECO:0000256" key="6">
    <source>
        <dbReference type="ARBA" id="ARBA00022989"/>
    </source>
</evidence>
<feature type="transmembrane region" description="Helical" evidence="8">
    <location>
        <begin position="172"/>
        <end position="193"/>
    </location>
</feature>
<proteinExistence type="inferred from homology"/>
<comment type="subcellular location">
    <subcellularLocation>
        <location evidence="1">Cell membrane</location>
        <topology evidence="1">Multi-pass membrane protein</topology>
    </subcellularLocation>
</comment>
<feature type="transmembrane region" description="Helical" evidence="8">
    <location>
        <begin position="308"/>
        <end position="331"/>
    </location>
</feature>
<accession>A0A402ART0</accession>
<dbReference type="Gene3D" id="1.20.1250.20">
    <property type="entry name" value="MFS general substrate transporter like domains"/>
    <property type="match status" value="1"/>
</dbReference>
<evidence type="ECO:0000313" key="10">
    <source>
        <dbReference type="EMBL" id="GCE21806.1"/>
    </source>
</evidence>
<evidence type="ECO:0000256" key="2">
    <source>
        <dbReference type="ARBA" id="ARBA00008537"/>
    </source>
</evidence>
<keyword evidence="5 8" id="KW-0812">Transmembrane</keyword>